<reference evidence="1" key="1">
    <citation type="submission" date="2019-08" db="EMBL/GenBank/DDBJ databases">
        <authorList>
            <person name="Kucharzyk K."/>
            <person name="Murdoch R.W."/>
            <person name="Higgins S."/>
            <person name="Loffler F."/>
        </authorList>
    </citation>
    <scope>NUCLEOTIDE SEQUENCE</scope>
</reference>
<evidence type="ECO:0000313" key="1">
    <source>
        <dbReference type="EMBL" id="MPM39759.1"/>
    </source>
</evidence>
<sequence length="130" mass="14069">MLLYLMDLIYREFVRNLMLLSKSQRAGSHHLPPVGIPLRNRFAAHPRLSGAGLAASVGDLNARHGALLLHKSHHSGNGVNMSVRPNADIKRGDASARFHGCGLKYDEPCAASGFGPQCDQLPIIGKPIRV</sequence>
<gene>
    <name evidence="1" type="ORF">SDC9_86394</name>
</gene>
<organism evidence="1">
    <name type="scientific">bioreactor metagenome</name>
    <dbReference type="NCBI Taxonomy" id="1076179"/>
    <lineage>
        <taxon>unclassified sequences</taxon>
        <taxon>metagenomes</taxon>
        <taxon>ecological metagenomes</taxon>
    </lineage>
</organism>
<dbReference type="AlphaFoldDB" id="A0A644ZG41"/>
<accession>A0A644ZG41</accession>
<dbReference type="EMBL" id="VSSQ01008759">
    <property type="protein sequence ID" value="MPM39759.1"/>
    <property type="molecule type" value="Genomic_DNA"/>
</dbReference>
<proteinExistence type="predicted"/>
<comment type="caution">
    <text evidence="1">The sequence shown here is derived from an EMBL/GenBank/DDBJ whole genome shotgun (WGS) entry which is preliminary data.</text>
</comment>
<name>A0A644ZG41_9ZZZZ</name>
<protein>
    <submittedName>
        <fullName evidence="1">Uncharacterized protein</fullName>
    </submittedName>
</protein>